<reference evidence="1 2" key="1">
    <citation type="journal article" date="2014" name="Agronomy (Basel)">
        <title>A Draft Genome Sequence for Ensete ventricosum, the Drought-Tolerant Tree Against Hunger.</title>
        <authorList>
            <person name="Harrison J."/>
            <person name="Moore K.A."/>
            <person name="Paszkiewicz K."/>
            <person name="Jones T."/>
            <person name="Grant M."/>
            <person name="Ambacheew D."/>
            <person name="Muzemil S."/>
            <person name="Studholme D.J."/>
        </authorList>
    </citation>
    <scope>NUCLEOTIDE SEQUENCE [LARGE SCALE GENOMIC DNA]</scope>
</reference>
<evidence type="ECO:0000313" key="2">
    <source>
        <dbReference type="Proteomes" id="UP000287651"/>
    </source>
</evidence>
<gene>
    <name evidence="1" type="ORF">B296_00008592</name>
</gene>
<comment type="caution">
    <text evidence="1">The sequence shown here is derived from an EMBL/GenBank/DDBJ whole genome shotgun (WGS) entry which is preliminary data.</text>
</comment>
<dbReference type="EMBL" id="AMZH03001766">
    <property type="protein sequence ID" value="RRT78089.1"/>
    <property type="molecule type" value="Genomic_DNA"/>
</dbReference>
<dbReference type="AlphaFoldDB" id="A0A427APE5"/>
<proteinExistence type="predicted"/>
<protein>
    <submittedName>
        <fullName evidence="1">Uncharacterized protein</fullName>
    </submittedName>
</protein>
<sequence length="142" mass="15862">MGQHDQLHPPDQLVRPLRQVLPMSAAHAHPRPNTISQHRSKRHQSGHYPIAFSCTFLLHSPSTLPPRPAVSRCFLLVSSSGKLCCEPSSLTNAKRKQMYEYMRGFFISSTLFRLICSVVEKKLAGMRASKIGMLICASIDCS</sequence>
<accession>A0A427APE5</accession>
<organism evidence="1 2">
    <name type="scientific">Ensete ventricosum</name>
    <name type="common">Abyssinian banana</name>
    <name type="synonym">Musa ensete</name>
    <dbReference type="NCBI Taxonomy" id="4639"/>
    <lineage>
        <taxon>Eukaryota</taxon>
        <taxon>Viridiplantae</taxon>
        <taxon>Streptophyta</taxon>
        <taxon>Embryophyta</taxon>
        <taxon>Tracheophyta</taxon>
        <taxon>Spermatophyta</taxon>
        <taxon>Magnoliopsida</taxon>
        <taxon>Liliopsida</taxon>
        <taxon>Zingiberales</taxon>
        <taxon>Musaceae</taxon>
        <taxon>Ensete</taxon>
    </lineage>
</organism>
<name>A0A427APE5_ENSVE</name>
<dbReference type="Proteomes" id="UP000287651">
    <property type="component" value="Unassembled WGS sequence"/>
</dbReference>
<evidence type="ECO:0000313" key="1">
    <source>
        <dbReference type="EMBL" id="RRT78089.1"/>
    </source>
</evidence>